<organism evidence="1">
    <name type="scientific">marine sediment metagenome</name>
    <dbReference type="NCBI Taxonomy" id="412755"/>
    <lineage>
        <taxon>unclassified sequences</taxon>
        <taxon>metagenomes</taxon>
        <taxon>ecological metagenomes</taxon>
    </lineage>
</organism>
<protein>
    <recommendedName>
        <fullName evidence="2">Thioesterase domain-containing protein</fullName>
    </recommendedName>
</protein>
<dbReference type="SUPFAM" id="SSF54637">
    <property type="entry name" value="Thioesterase/thiol ester dehydrase-isomerase"/>
    <property type="match status" value="1"/>
</dbReference>
<evidence type="ECO:0008006" key="2">
    <source>
        <dbReference type="Google" id="ProtNLM"/>
    </source>
</evidence>
<dbReference type="Gene3D" id="3.10.129.10">
    <property type="entry name" value="Hotdog Thioesterase"/>
    <property type="match status" value="1"/>
</dbReference>
<comment type="caution">
    <text evidence="1">The sequence shown here is derived from an EMBL/GenBank/DDBJ whole genome shotgun (WGS) entry which is preliminary data.</text>
</comment>
<accession>X1D6Y9</accession>
<sequence length="151" mass="16967">MENKAIQDKWPEIGTYCWGCGRNNEQGLQIKSYWEGDECVCTWKPKRYYCAYPGRGCGGIITTILDCHCLNAAASAAHRAEGREEGTEPPIAYATGSLFVKFLRPTPLNKPWIFRARIKEVKERKTTVSCSLFVKGIECATGETVNIRINL</sequence>
<dbReference type="AlphaFoldDB" id="X1D6Y9"/>
<gene>
    <name evidence="1" type="ORF">S01H4_38010</name>
</gene>
<dbReference type="EMBL" id="BART01020460">
    <property type="protein sequence ID" value="GAH04045.1"/>
    <property type="molecule type" value="Genomic_DNA"/>
</dbReference>
<name>X1D6Y9_9ZZZZ</name>
<evidence type="ECO:0000313" key="1">
    <source>
        <dbReference type="EMBL" id="GAH04045.1"/>
    </source>
</evidence>
<dbReference type="InterPro" id="IPR029069">
    <property type="entry name" value="HotDog_dom_sf"/>
</dbReference>
<proteinExistence type="predicted"/>
<reference evidence="1" key="1">
    <citation type="journal article" date="2014" name="Front. Microbiol.">
        <title>High frequency of phylogenetically diverse reductive dehalogenase-homologous genes in deep subseafloor sedimentary metagenomes.</title>
        <authorList>
            <person name="Kawai M."/>
            <person name="Futagami T."/>
            <person name="Toyoda A."/>
            <person name="Takaki Y."/>
            <person name="Nishi S."/>
            <person name="Hori S."/>
            <person name="Arai W."/>
            <person name="Tsubouchi T."/>
            <person name="Morono Y."/>
            <person name="Uchiyama I."/>
            <person name="Ito T."/>
            <person name="Fujiyama A."/>
            <person name="Inagaki F."/>
            <person name="Takami H."/>
        </authorList>
    </citation>
    <scope>NUCLEOTIDE SEQUENCE</scope>
    <source>
        <strain evidence="1">Expedition CK06-06</strain>
    </source>
</reference>